<evidence type="ECO:0000256" key="2">
    <source>
        <dbReference type="ARBA" id="ARBA00023125"/>
    </source>
</evidence>
<evidence type="ECO:0000259" key="6">
    <source>
        <dbReference type="PROSITE" id="PS51325"/>
    </source>
</evidence>
<dbReference type="AlphaFoldDB" id="A0A0N7HV79"/>
<comment type="subcellular location">
    <subcellularLocation>
        <location evidence="5">Nucleus</location>
    </subcellularLocation>
</comment>
<dbReference type="PROSITE" id="PS51325">
    <property type="entry name" value="ALPHA_BOX"/>
    <property type="match status" value="1"/>
</dbReference>
<proteinExistence type="inferred from homology"/>
<dbReference type="InterPro" id="IPR006856">
    <property type="entry name" value="MATalpha_HMGbox"/>
</dbReference>
<keyword evidence="3 5" id="KW-0804">Transcription</keyword>
<reference evidence="7" key="1">
    <citation type="submission" date="2015-08" db="EMBL/GenBank/DDBJ databases">
        <title>Genome sequence and comparative analysis of clavicipitaceous insect-pathogenic fungus Aschersonia badia with Metarhizium spp.</title>
        <authorList>
            <person name="Agrawal Y."/>
            <person name="Narwani T."/>
            <person name="Subramanian S."/>
        </authorList>
    </citation>
    <scope>NUCLEOTIDE SEQUENCE</scope>
    <source>
        <strain evidence="7">MTCC 10142</strain>
    </source>
</reference>
<keyword evidence="1 5" id="KW-0805">Transcription regulation</keyword>
<comment type="similarity">
    <text evidence="5">Belongs to the MATALPHA1 family.</text>
</comment>
<protein>
    <submittedName>
        <fullName evidence="7">MAT1-1-1</fullName>
    </submittedName>
</protein>
<evidence type="ECO:0000313" key="7">
    <source>
        <dbReference type="EMBL" id="ALI93545.1"/>
    </source>
</evidence>
<dbReference type="Pfam" id="PF04769">
    <property type="entry name" value="MATalpha_HMGbox"/>
    <property type="match status" value="1"/>
</dbReference>
<dbReference type="EMBL" id="KT630103">
    <property type="protein sequence ID" value="ALI93545.1"/>
    <property type="molecule type" value="Genomic_DNA"/>
</dbReference>
<name>A0A0N7HV79_9HYPO</name>
<keyword evidence="4 5" id="KW-0539">Nucleus</keyword>
<evidence type="ECO:0000256" key="1">
    <source>
        <dbReference type="ARBA" id="ARBA00023015"/>
    </source>
</evidence>
<organism evidence="7">
    <name type="scientific">Hypocrella siamensis</name>
    <dbReference type="NCBI Taxonomy" id="696354"/>
    <lineage>
        <taxon>Eukaryota</taxon>
        <taxon>Fungi</taxon>
        <taxon>Dikarya</taxon>
        <taxon>Ascomycota</taxon>
        <taxon>Pezizomycotina</taxon>
        <taxon>Sordariomycetes</taxon>
        <taxon>Hypocreomycetidae</taxon>
        <taxon>Hypocreales</taxon>
        <taxon>Clavicipitaceae</taxon>
        <taxon>Hypocrella</taxon>
    </lineage>
</organism>
<dbReference type="GO" id="GO:0008301">
    <property type="term" value="F:DNA binding, bending"/>
    <property type="evidence" value="ECO:0007669"/>
    <property type="project" value="InterPro"/>
</dbReference>
<feature type="domain" description="Alpha box" evidence="6">
    <location>
        <begin position="1"/>
        <end position="36"/>
    </location>
</feature>
<dbReference type="GO" id="GO:0005634">
    <property type="term" value="C:nucleus"/>
    <property type="evidence" value="ECO:0007669"/>
    <property type="project" value="UniProtKB-SubCell"/>
</dbReference>
<keyword evidence="2 5" id="KW-0238">DNA-binding</keyword>
<evidence type="ECO:0000256" key="3">
    <source>
        <dbReference type="ARBA" id="ARBA00023163"/>
    </source>
</evidence>
<evidence type="ECO:0000256" key="4">
    <source>
        <dbReference type="ARBA" id="ARBA00023242"/>
    </source>
</evidence>
<sequence>MFVKEQRKPRFITTLWNKDPFRSRWGLIASVYSFVRDELGKGNVPLVHFLNFACPVMGILPPRAYLNVLGWTLHRDGDSQTLVQNQAVASAAGSRLQAEKYPGTETELLSAVIDIGYLPDQGADLMNKLRVDSHGTTTAFDPRMTLSVSYTPEKLHFMNTIRTDPLQATKELLGHAYDDYAIEMHGVKSHCVENLDSISHLPMQVALPDPRYYYNYSSSHSQLVTNSAPVMSFEDIPDHETFDIDSPWDVDTILGQDKSEGQRSRFLVRCSKQN</sequence>
<accession>A0A0N7HV79</accession>
<evidence type="ECO:0000256" key="5">
    <source>
        <dbReference type="RuleBase" id="RU003516"/>
    </source>
</evidence>
<dbReference type="GO" id="GO:0045895">
    <property type="term" value="P:positive regulation of mating-type specific transcription, DNA-templated"/>
    <property type="evidence" value="ECO:0007669"/>
    <property type="project" value="InterPro"/>
</dbReference>